<proteinExistence type="inferred from homology"/>
<keyword evidence="3" id="KW-0378">Hydrolase</keyword>
<dbReference type="PANTHER" id="PTHR20842">
    <property type="entry name" value="PROTEASE S51 ALPHA-ASPARTYL DIPEPTIDASE"/>
    <property type="match status" value="1"/>
</dbReference>
<evidence type="ECO:0000313" key="5">
    <source>
        <dbReference type="EMBL" id="TDO43235.1"/>
    </source>
</evidence>
<accession>A0A4R6K7A1</accession>
<keyword evidence="2" id="KW-0645">Protease</keyword>
<dbReference type="Pfam" id="PF03575">
    <property type="entry name" value="Peptidase_S51"/>
    <property type="match status" value="1"/>
</dbReference>
<dbReference type="AlphaFoldDB" id="A0A4R6K7A1"/>
<dbReference type="InterPro" id="IPR029062">
    <property type="entry name" value="Class_I_gatase-like"/>
</dbReference>
<dbReference type="PANTHER" id="PTHR20842:SF0">
    <property type="entry name" value="ALPHA-ASPARTYL DIPEPTIDASE"/>
    <property type="match status" value="1"/>
</dbReference>
<reference evidence="5 6" key="1">
    <citation type="submission" date="2019-03" db="EMBL/GenBank/DDBJ databases">
        <title>Genomic Encyclopedia of Type Strains, Phase III (KMG-III): the genomes of soil and plant-associated and newly described type strains.</title>
        <authorList>
            <person name="Whitman W."/>
        </authorList>
    </citation>
    <scope>NUCLEOTIDE SEQUENCE [LARGE SCALE GENOMIC DNA]</scope>
    <source>
        <strain evidence="5 6">VKM Ac-2527</strain>
    </source>
</reference>
<dbReference type="Gene3D" id="3.40.50.880">
    <property type="match status" value="1"/>
</dbReference>
<dbReference type="Proteomes" id="UP000295388">
    <property type="component" value="Unassembled WGS sequence"/>
</dbReference>
<dbReference type="EMBL" id="SNWQ01000019">
    <property type="protein sequence ID" value="TDO43235.1"/>
    <property type="molecule type" value="Genomic_DNA"/>
</dbReference>
<comment type="similarity">
    <text evidence="1">Belongs to the peptidase S51 family.</text>
</comment>
<dbReference type="GO" id="GO:0006508">
    <property type="term" value="P:proteolysis"/>
    <property type="evidence" value="ECO:0007669"/>
    <property type="project" value="UniProtKB-KW"/>
</dbReference>
<comment type="caution">
    <text evidence="5">The sequence shown here is derived from an EMBL/GenBank/DDBJ whole genome shotgun (WGS) entry which is preliminary data.</text>
</comment>
<organism evidence="5 6">
    <name type="scientific">Kribbella caucasensis</name>
    <dbReference type="NCBI Taxonomy" id="2512215"/>
    <lineage>
        <taxon>Bacteria</taxon>
        <taxon>Bacillati</taxon>
        <taxon>Actinomycetota</taxon>
        <taxon>Actinomycetes</taxon>
        <taxon>Propionibacteriales</taxon>
        <taxon>Kribbellaceae</taxon>
        <taxon>Kribbella</taxon>
    </lineage>
</organism>
<evidence type="ECO:0000256" key="3">
    <source>
        <dbReference type="ARBA" id="ARBA00022801"/>
    </source>
</evidence>
<name>A0A4R6K7A1_9ACTN</name>
<gene>
    <name evidence="5" type="ORF">EV643_119168</name>
</gene>
<evidence type="ECO:0000313" key="6">
    <source>
        <dbReference type="Proteomes" id="UP000295388"/>
    </source>
</evidence>
<keyword evidence="4" id="KW-0720">Serine protease</keyword>
<sequence>MTQQPGEPLPGEPLPGEPRTQILAISGILTGPHRALTRELISYAVSLAGLDRPARFCFIPTAEGDHPAAVQWFEDAFGNEESVEPSVLKLFTQPNVDDVRKHLLTQDVIWVGGGSVVNLMAVWRAHGLPEILHECWQNGVVMAGQSAGSLCWHIGGPTDSFGDQLDAFSNGLGWLPWSNGVHDDLGDQPRRSAYRSLVATGALPGGYATEDGVGLHYVNGELLEAVSVLPDARAWQVTPTPDGHRETEIIPRLLGPARTCSTQ</sequence>
<protein>
    <submittedName>
        <fullName evidence="5">Peptidase E</fullName>
    </submittedName>
</protein>
<dbReference type="InterPro" id="IPR005320">
    <property type="entry name" value="Peptidase_S51"/>
</dbReference>
<evidence type="ECO:0000256" key="2">
    <source>
        <dbReference type="ARBA" id="ARBA00022670"/>
    </source>
</evidence>
<evidence type="ECO:0000256" key="4">
    <source>
        <dbReference type="ARBA" id="ARBA00022825"/>
    </source>
</evidence>
<dbReference type="GO" id="GO:0008236">
    <property type="term" value="F:serine-type peptidase activity"/>
    <property type="evidence" value="ECO:0007669"/>
    <property type="project" value="UniProtKB-KW"/>
</dbReference>
<dbReference type="OrthoDB" id="9778515at2"/>
<dbReference type="CDD" id="cd03146">
    <property type="entry name" value="GAT1_Peptidase_E"/>
    <property type="match status" value="1"/>
</dbReference>
<keyword evidence="6" id="KW-1185">Reference proteome</keyword>
<dbReference type="SUPFAM" id="SSF52317">
    <property type="entry name" value="Class I glutamine amidotransferase-like"/>
    <property type="match status" value="1"/>
</dbReference>
<dbReference type="RefSeq" id="WP_133804005.1">
    <property type="nucleotide sequence ID" value="NZ_SNWQ01000019.1"/>
</dbReference>
<evidence type="ECO:0000256" key="1">
    <source>
        <dbReference type="ARBA" id="ARBA00006534"/>
    </source>
</evidence>